<dbReference type="Proteomes" id="UP001626550">
    <property type="component" value="Unassembled WGS sequence"/>
</dbReference>
<dbReference type="InterPro" id="IPR036872">
    <property type="entry name" value="CH_dom_sf"/>
</dbReference>
<organism evidence="1 2">
    <name type="scientific">Cichlidogyrus casuarinus</name>
    <dbReference type="NCBI Taxonomy" id="1844966"/>
    <lineage>
        <taxon>Eukaryota</taxon>
        <taxon>Metazoa</taxon>
        <taxon>Spiralia</taxon>
        <taxon>Lophotrochozoa</taxon>
        <taxon>Platyhelminthes</taxon>
        <taxon>Monogenea</taxon>
        <taxon>Monopisthocotylea</taxon>
        <taxon>Dactylogyridea</taxon>
        <taxon>Ancyrocephalidae</taxon>
        <taxon>Cichlidogyrus</taxon>
    </lineage>
</organism>
<comment type="caution">
    <text evidence="1">The sequence shown here is derived from an EMBL/GenBank/DDBJ whole genome shotgun (WGS) entry which is preliminary data.</text>
</comment>
<evidence type="ECO:0000313" key="1">
    <source>
        <dbReference type="EMBL" id="KAL3316592.1"/>
    </source>
</evidence>
<proteinExistence type="predicted"/>
<dbReference type="Gene3D" id="1.10.418.10">
    <property type="entry name" value="Calponin-like domain"/>
    <property type="match status" value="1"/>
</dbReference>
<keyword evidence="2" id="KW-1185">Reference proteome</keyword>
<dbReference type="AlphaFoldDB" id="A0ABD2QAN3"/>
<protein>
    <submittedName>
        <fullName evidence="1">1,3-beta-glucanosyltransferase</fullName>
    </submittedName>
</protein>
<sequence length="256" mass="29182">MTAECHSDDIETGVTSPFVQILDESMCVIREDLTEWLQRFLFSEENALEIHPSHLLMRFHTGLWLARLAFKIHHTMVDFYEKEKKTGSIRSRGEYPSLRGKPISSNKSQRVADFPEPLLILAKSPLTEAELNALPNPETKFRNLRFQSQSTSLSSELDSGWTADSSSSHSGHIPVSQRQIVLDQHSPEHSLSILSSEFVENDDQLVEAFKPSIVAKHWKYRDNISLFLDWCASIGIPSEIRFETNGLSESIYHQLL</sequence>
<dbReference type="SUPFAM" id="SSF47576">
    <property type="entry name" value="Calponin-homology domain, CH-domain"/>
    <property type="match status" value="1"/>
</dbReference>
<reference evidence="1 2" key="1">
    <citation type="submission" date="2024-11" db="EMBL/GenBank/DDBJ databases">
        <title>Adaptive evolution of stress response genes in parasites aligns with host niche diversity.</title>
        <authorList>
            <person name="Hahn C."/>
            <person name="Resl P."/>
        </authorList>
    </citation>
    <scope>NUCLEOTIDE SEQUENCE [LARGE SCALE GENOMIC DNA]</scope>
    <source>
        <strain evidence="1">EGGRZ-B1_66</strain>
        <tissue evidence="1">Body</tissue>
    </source>
</reference>
<accession>A0ABD2QAN3</accession>
<evidence type="ECO:0000313" key="2">
    <source>
        <dbReference type="Proteomes" id="UP001626550"/>
    </source>
</evidence>
<dbReference type="EMBL" id="JBJKFK010000516">
    <property type="protein sequence ID" value="KAL3316592.1"/>
    <property type="molecule type" value="Genomic_DNA"/>
</dbReference>
<name>A0ABD2QAN3_9PLAT</name>
<gene>
    <name evidence="1" type="primary">GAS2_1</name>
    <name evidence="1" type="ORF">Ciccas_004766</name>
</gene>